<proteinExistence type="predicted"/>
<dbReference type="EMBL" id="BSCI01000017">
    <property type="protein sequence ID" value="GLG88047.1"/>
    <property type="molecule type" value="Genomic_DNA"/>
</dbReference>
<evidence type="ECO:0000313" key="2">
    <source>
        <dbReference type="EMBL" id="GLG88047.1"/>
    </source>
</evidence>
<name>A0AA37V779_9FIRM</name>
<dbReference type="Gene3D" id="3.30.565.10">
    <property type="entry name" value="Histidine kinase-like ATPase, C-terminal domain"/>
    <property type="match status" value="1"/>
</dbReference>
<accession>A0AA37V779</accession>
<dbReference type="InterPro" id="IPR032834">
    <property type="entry name" value="NatK-like_C"/>
</dbReference>
<dbReference type="Proteomes" id="UP001145109">
    <property type="component" value="Unassembled WGS sequence"/>
</dbReference>
<evidence type="ECO:0000259" key="1">
    <source>
        <dbReference type="Pfam" id="PF14501"/>
    </source>
</evidence>
<gene>
    <name evidence="2" type="ORF">comes_25940</name>
</gene>
<feature type="domain" description="Sensor histidine kinase NatK-like C-terminal" evidence="1">
    <location>
        <begin position="44"/>
        <end position="143"/>
    </location>
</feature>
<dbReference type="GO" id="GO:0042802">
    <property type="term" value="F:identical protein binding"/>
    <property type="evidence" value="ECO:0007669"/>
    <property type="project" value="TreeGrafter"/>
</dbReference>
<sequence>MHMHFCENQVIDSVISYYCALAERNTIPFHVQIDLPAQISVDETDFCLVLSNLLENALEASLKTAKFRQRIDIKIYRHASNLILIQIENAFDGKIQQKHGIFLSSKRNENGIGIQSVRHIVEKTGGGCDFTYDNGIFTAKIMLRPCINS</sequence>
<organism evidence="2 3">
    <name type="scientific">Coprococcus comes</name>
    <dbReference type="NCBI Taxonomy" id="410072"/>
    <lineage>
        <taxon>Bacteria</taxon>
        <taxon>Bacillati</taxon>
        <taxon>Bacillota</taxon>
        <taxon>Clostridia</taxon>
        <taxon>Lachnospirales</taxon>
        <taxon>Lachnospiraceae</taxon>
        <taxon>Coprococcus</taxon>
    </lineage>
</organism>
<dbReference type="InterPro" id="IPR036890">
    <property type="entry name" value="HATPase_C_sf"/>
</dbReference>
<dbReference type="AlphaFoldDB" id="A0AA37V779"/>
<reference evidence="2" key="1">
    <citation type="submission" date="2022-09" db="EMBL/GenBank/DDBJ databases">
        <title>Draft genome sequence of Coprococcus comes strain 31264.</title>
        <authorList>
            <person name="Atsushi H."/>
            <person name="Moriya O."/>
            <person name="Mitsuo S."/>
        </authorList>
    </citation>
    <scope>NUCLEOTIDE SEQUENCE</scope>
    <source>
        <strain evidence="2">JCM 31264</strain>
    </source>
</reference>
<evidence type="ECO:0000313" key="3">
    <source>
        <dbReference type="Proteomes" id="UP001145109"/>
    </source>
</evidence>
<dbReference type="PANTHER" id="PTHR40448">
    <property type="entry name" value="TWO-COMPONENT SENSOR HISTIDINE KINASE"/>
    <property type="match status" value="1"/>
</dbReference>
<protein>
    <recommendedName>
        <fullName evidence="1">Sensor histidine kinase NatK-like C-terminal domain-containing protein</fullName>
    </recommendedName>
</protein>
<reference evidence="2" key="2">
    <citation type="submission" date="2022-11" db="EMBL/GenBank/DDBJ databases">
        <title>Draft genome sequence of Coprococcus comes strain 31264.</title>
        <authorList>
            <person name="Hisatomi A."/>
            <person name="Ohkuma M."/>
            <person name="Sakamoto M."/>
        </authorList>
    </citation>
    <scope>NUCLEOTIDE SEQUENCE</scope>
    <source>
        <strain evidence="2">JCM 31264</strain>
    </source>
</reference>
<dbReference type="PANTHER" id="PTHR40448:SF1">
    <property type="entry name" value="TWO-COMPONENT SENSOR HISTIDINE KINASE"/>
    <property type="match status" value="1"/>
</dbReference>
<dbReference type="SUPFAM" id="SSF55874">
    <property type="entry name" value="ATPase domain of HSP90 chaperone/DNA topoisomerase II/histidine kinase"/>
    <property type="match status" value="1"/>
</dbReference>
<comment type="caution">
    <text evidence="2">The sequence shown here is derived from an EMBL/GenBank/DDBJ whole genome shotgun (WGS) entry which is preliminary data.</text>
</comment>
<dbReference type="Pfam" id="PF14501">
    <property type="entry name" value="HATPase_c_5"/>
    <property type="match status" value="1"/>
</dbReference>
<dbReference type="RefSeq" id="WP_055156148.1">
    <property type="nucleotide sequence ID" value="NZ_BSCI01000017.1"/>
</dbReference>
<dbReference type="CDD" id="cd16935">
    <property type="entry name" value="HATPase_AgrC-ComD-like"/>
    <property type="match status" value="1"/>
</dbReference>